<comment type="caution">
    <text evidence="2">The sequence shown here is derived from an EMBL/GenBank/DDBJ whole genome shotgun (WGS) entry which is preliminary data.</text>
</comment>
<sequence length="143" mass="14518">MPNGTWRGVEGSEGAGHVAADIALQNTSGHSCTISGFPGVSLLASNDHPLPTNVIKDDSVSVTTITVAPGAWVHSEVRYSADIPGPGEPESGQCEPTTVHALAQLPGDSAWAHITLDNPTPVCEKGEVEAKPFVGGKSSPAGG</sequence>
<evidence type="ECO:0000313" key="2">
    <source>
        <dbReference type="EMBL" id="MBS2553922.1"/>
    </source>
</evidence>
<dbReference type="InterPro" id="IPR025326">
    <property type="entry name" value="DUF4232"/>
</dbReference>
<reference evidence="2 3" key="1">
    <citation type="submission" date="2020-02" db="EMBL/GenBank/DDBJ databases">
        <title>Acidophilic actinobacteria isolated from forest soil.</title>
        <authorList>
            <person name="Golinska P."/>
        </authorList>
    </citation>
    <scope>NUCLEOTIDE SEQUENCE [LARGE SCALE GENOMIC DNA]</scope>
    <source>
        <strain evidence="2 3">NL8</strain>
    </source>
</reference>
<gene>
    <name evidence="2" type="ORF">KGQ19_44425</name>
</gene>
<protein>
    <submittedName>
        <fullName evidence="2">DUF4232 domain-containing protein</fullName>
    </submittedName>
</protein>
<dbReference type="RefSeq" id="WP_212020944.1">
    <property type="nucleotide sequence ID" value="NZ_JAAFYZ010000299.1"/>
</dbReference>
<feature type="domain" description="DUF4232" evidence="1">
    <location>
        <begin position="11"/>
        <end position="133"/>
    </location>
</feature>
<evidence type="ECO:0000313" key="3">
    <source>
        <dbReference type="Proteomes" id="UP000730482"/>
    </source>
</evidence>
<keyword evidence="3" id="KW-1185">Reference proteome</keyword>
<dbReference type="EMBL" id="JAAFYZ010000299">
    <property type="protein sequence ID" value="MBS2553922.1"/>
    <property type="molecule type" value="Genomic_DNA"/>
</dbReference>
<dbReference type="Proteomes" id="UP000730482">
    <property type="component" value="Unassembled WGS sequence"/>
</dbReference>
<evidence type="ECO:0000259" key="1">
    <source>
        <dbReference type="Pfam" id="PF14016"/>
    </source>
</evidence>
<dbReference type="Pfam" id="PF14016">
    <property type="entry name" value="DUF4232"/>
    <property type="match status" value="1"/>
</dbReference>
<proteinExistence type="predicted"/>
<organism evidence="2 3">
    <name type="scientific">Catenulispora pinistramenti</name>
    <dbReference type="NCBI Taxonomy" id="2705254"/>
    <lineage>
        <taxon>Bacteria</taxon>
        <taxon>Bacillati</taxon>
        <taxon>Actinomycetota</taxon>
        <taxon>Actinomycetes</taxon>
        <taxon>Catenulisporales</taxon>
        <taxon>Catenulisporaceae</taxon>
        <taxon>Catenulispora</taxon>
    </lineage>
</organism>
<name>A0ABS5L6Q3_9ACTN</name>
<accession>A0ABS5L6Q3</accession>